<comment type="caution">
    <text evidence="1">The sequence shown here is derived from an EMBL/GenBank/DDBJ whole genome shotgun (WGS) entry which is preliminary data.</text>
</comment>
<protein>
    <submittedName>
        <fullName evidence="1">Uncharacterized protein</fullName>
    </submittedName>
</protein>
<name>A0ABR3QNU4_9PLEO</name>
<dbReference type="EMBL" id="JAKJXO020000018">
    <property type="protein sequence ID" value="KAL1593790.1"/>
    <property type="molecule type" value="Genomic_DNA"/>
</dbReference>
<reference evidence="1 2" key="1">
    <citation type="submission" date="2024-02" db="EMBL/GenBank/DDBJ databases">
        <title>De novo assembly and annotation of 12 fungi associated with fruit tree decline syndrome in Ontario, Canada.</title>
        <authorList>
            <person name="Sulman M."/>
            <person name="Ellouze W."/>
            <person name="Ilyukhin E."/>
        </authorList>
    </citation>
    <scope>NUCLEOTIDE SEQUENCE [LARGE SCALE GENOMIC DNA]</scope>
    <source>
        <strain evidence="1 2">M42-189</strain>
    </source>
</reference>
<dbReference type="Proteomes" id="UP001521785">
    <property type="component" value="Unassembled WGS sequence"/>
</dbReference>
<sequence>MKILKMSFLQNSIDSLFEENVPSPLYLLPAEIRNSVFRETIFDDKAALTIEISETGEIIMPPLMAVSKQIHDETYGYVAAALRDPATKFEGKVRGYDAKPLLATIQRISRQTGIAQRELVARTHVRFVGDVDMGSLLVWIQGNIKDPETTPIFPFEKMDIPEFAGENVFEGRLSLKSHIISYKEFKERNKLVTWNYYARDFLAALEVRKLDVLGEPKQNLWLDESDATIQTAVFETFAWWHDIFLQKRKIQARVLGLKERKRVEDDHIYVSSAMLEFGHNLDMAAQLWQ</sequence>
<evidence type="ECO:0000313" key="2">
    <source>
        <dbReference type="Proteomes" id="UP001521785"/>
    </source>
</evidence>
<accession>A0ABR3QNU4</accession>
<proteinExistence type="predicted"/>
<evidence type="ECO:0000313" key="1">
    <source>
        <dbReference type="EMBL" id="KAL1593790.1"/>
    </source>
</evidence>
<organism evidence="1 2">
    <name type="scientific">Paraconiothyrium brasiliense</name>
    <dbReference type="NCBI Taxonomy" id="300254"/>
    <lineage>
        <taxon>Eukaryota</taxon>
        <taxon>Fungi</taxon>
        <taxon>Dikarya</taxon>
        <taxon>Ascomycota</taxon>
        <taxon>Pezizomycotina</taxon>
        <taxon>Dothideomycetes</taxon>
        <taxon>Pleosporomycetidae</taxon>
        <taxon>Pleosporales</taxon>
        <taxon>Massarineae</taxon>
        <taxon>Didymosphaeriaceae</taxon>
        <taxon>Paraconiothyrium</taxon>
    </lineage>
</organism>
<gene>
    <name evidence="1" type="ORF">SLS60_010522</name>
</gene>
<keyword evidence="2" id="KW-1185">Reference proteome</keyword>